<evidence type="ECO:0000256" key="7">
    <source>
        <dbReference type="ARBA" id="ARBA00022989"/>
    </source>
</evidence>
<protein>
    <recommendedName>
        <fullName evidence="10">Xylose transport system permease protein XylH</fullName>
    </recommendedName>
</protein>
<dbReference type="GO" id="GO:0022857">
    <property type="term" value="F:transmembrane transporter activity"/>
    <property type="evidence" value="ECO:0007669"/>
    <property type="project" value="InterPro"/>
</dbReference>
<dbReference type="PANTHER" id="PTHR32196:SF32">
    <property type="entry name" value="XYLOSE TRANSPORT SYSTEM PERMEASE PROTEIN XYLH"/>
    <property type="match status" value="1"/>
</dbReference>
<feature type="transmembrane region" description="Helical" evidence="11">
    <location>
        <begin position="104"/>
        <end position="125"/>
    </location>
</feature>
<keyword evidence="5" id="KW-0762">Sugar transport</keyword>
<feature type="transmembrane region" description="Helical" evidence="11">
    <location>
        <begin position="228"/>
        <end position="249"/>
    </location>
</feature>
<dbReference type="InterPro" id="IPR001851">
    <property type="entry name" value="ABC_transp_permease"/>
</dbReference>
<organism evidence="12 13">
    <name type="scientific">Marivivens niveibacter</name>
    <dbReference type="NCBI Taxonomy" id="1930667"/>
    <lineage>
        <taxon>Bacteria</taxon>
        <taxon>Pseudomonadati</taxon>
        <taxon>Pseudomonadota</taxon>
        <taxon>Alphaproteobacteria</taxon>
        <taxon>Rhodobacterales</taxon>
        <taxon>Paracoccaceae</taxon>
        <taxon>Marivivens group</taxon>
        <taxon>Marivivens</taxon>
    </lineage>
</organism>
<reference evidence="12 13" key="1">
    <citation type="submission" date="2016-12" db="EMBL/GenBank/DDBJ databases">
        <title>The draft genome sequence of HSLHS2.</title>
        <authorList>
            <person name="Hu D."/>
            <person name="Wang L."/>
            <person name="Shao Z."/>
        </authorList>
    </citation>
    <scope>NUCLEOTIDE SEQUENCE [LARGE SCALE GENOMIC DNA]</scope>
    <source>
        <strain evidence="12">MCCC 1A06712</strain>
    </source>
</reference>
<dbReference type="Proteomes" id="UP000194664">
    <property type="component" value="Unassembled WGS sequence"/>
</dbReference>
<evidence type="ECO:0000256" key="2">
    <source>
        <dbReference type="ARBA" id="ARBA00022448"/>
    </source>
</evidence>
<evidence type="ECO:0000256" key="3">
    <source>
        <dbReference type="ARBA" id="ARBA00022475"/>
    </source>
</evidence>
<proteinExistence type="predicted"/>
<evidence type="ECO:0000313" key="13">
    <source>
        <dbReference type="Proteomes" id="UP000194664"/>
    </source>
</evidence>
<dbReference type="RefSeq" id="WP_086452258.1">
    <property type="nucleotide sequence ID" value="NZ_MSPP01000005.1"/>
</dbReference>
<comment type="function">
    <text evidence="9">Part of the binding-protein-dependent transport system for D-xylose. Probably responsible for the translocation of the substrate across the membrane.</text>
</comment>
<feature type="transmembrane region" description="Helical" evidence="11">
    <location>
        <begin position="282"/>
        <end position="302"/>
    </location>
</feature>
<feature type="transmembrane region" description="Helical" evidence="11">
    <location>
        <begin position="132"/>
        <end position="153"/>
    </location>
</feature>
<feature type="transmembrane region" description="Helical" evidence="11">
    <location>
        <begin position="53"/>
        <end position="72"/>
    </location>
</feature>
<evidence type="ECO:0000313" key="12">
    <source>
        <dbReference type="EMBL" id="OUD08561.1"/>
    </source>
</evidence>
<feature type="transmembrane region" description="Helical" evidence="11">
    <location>
        <begin position="308"/>
        <end position="331"/>
    </location>
</feature>
<evidence type="ECO:0000256" key="4">
    <source>
        <dbReference type="ARBA" id="ARBA00022519"/>
    </source>
</evidence>
<evidence type="ECO:0000256" key="9">
    <source>
        <dbReference type="ARBA" id="ARBA00035611"/>
    </source>
</evidence>
<comment type="subcellular location">
    <subcellularLocation>
        <location evidence="1">Cell membrane</location>
        <topology evidence="1">Multi-pass membrane protein</topology>
    </subcellularLocation>
</comment>
<feature type="transmembrane region" description="Helical" evidence="11">
    <location>
        <begin position="183"/>
        <end position="207"/>
    </location>
</feature>
<evidence type="ECO:0000256" key="6">
    <source>
        <dbReference type="ARBA" id="ARBA00022692"/>
    </source>
</evidence>
<dbReference type="EMBL" id="MSPP01000005">
    <property type="protein sequence ID" value="OUD08561.1"/>
    <property type="molecule type" value="Genomic_DNA"/>
</dbReference>
<feature type="transmembrane region" description="Helical" evidence="11">
    <location>
        <begin position="26"/>
        <end position="47"/>
    </location>
</feature>
<keyword evidence="8 11" id="KW-0472">Membrane</keyword>
<dbReference type="PANTHER" id="PTHR32196">
    <property type="entry name" value="ABC TRANSPORTER PERMEASE PROTEIN YPHD-RELATED-RELATED"/>
    <property type="match status" value="1"/>
</dbReference>
<keyword evidence="7 11" id="KW-1133">Transmembrane helix</keyword>
<sequence length="339" mass="34949">MTTQSSEQASGFSLGSLIRRPETGSLIGFIVVYVFFAILGGAVFLGAPGWSSWLNIAAEVGIIALPVGLLMISGEFDMSVGSVVPASSMMAAVLSGHYELPALVGILGGLGVGLLVGFVNGLIVTRTTIPSLIATIGMMFAVMGLTLGLAVLVKGSTSVSYVPDATSKQLLGTFIGGMFNVSIFWWVGFVAIYFFVLHLSPLGSWIFAIGGDRESARNAGIPTNKLTITLFMASGFGAAFVGIAQVMTYQAAQVAGGQSFIFNSIMCVVIGGVLLTGGAGSVIGILLGTMTFAVVNQGIFFASLDPNVGSIIIGALLLAAVLSNDTFRALAMNYATKKK</sequence>
<evidence type="ECO:0000256" key="8">
    <source>
        <dbReference type="ARBA" id="ARBA00023136"/>
    </source>
</evidence>
<accession>A0A251WWB6</accession>
<keyword evidence="6 11" id="KW-0812">Transmembrane</keyword>
<evidence type="ECO:0000256" key="1">
    <source>
        <dbReference type="ARBA" id="ARBA00004651"/>
    </source>
</evidence>
<evidence type="ECO:0000256" key="10">
    <source>
        <dbReference type="ARBA" id="ARBA00035686"/>
    </source>
</evidence>
<gene>
    <name evidence="12" type="ORF">BVC71_13780</name>
</gene>
<keyword evidence="4" id="KW-0997">Cell inner membrane</keyword>
<evidence type="ECO:0000256" key="5">
    <source>
        <dbReference type="ARBA" id="ARBA00022597"/>
    </source>
</evidence>
<dbReference type="GO" id="GO:0005886">
    <property type="term" value="C:plasma membrane"/>
    <property type="evidence" value="ECO:0007669"/>
    <property type="project" value="UniProtKB-SubCell"/>
</dbReference>
<feature type="transmembrane region" description="Helical" evidence="11">
    <location>
        <begin position="255"/>
        <end position="275"/>
    </location>
</feature>
<keyword evidence="3" id="KW-1003">Cell membrane</keyword>
<name>A0A251WWB6_9RHOB</name>
<dbReference type="Pfam" id="PF02653">
    <property type="entry name" value="BPD_transp_2"/>
    <property type="match status" value="1"/>
</dbReference>
<keyword evidence="13" id="KW-1185">Reference proteome</keyword>
<dbReference type="AlphaFoldDB" id="A0A251WWB6"/>
<dbReference type="CDD" id="cd06579">
    <property type="entry name" value="TM_PBP1_transp_AraH_like"/>
    <property type="match status" value="1"/>
</dbReference>
<evidence type="ECO:0000256" key="11">
    <source>
        <dbReference type="SAM" id="Phobius"/>
    </source>
</evidence>
<dbReference type="OrthoDB" id="7284468at2"/>
<comment type="caution">
    <text evidence="12">The sequence shown here is derived from an EMBL/GenBank/DDBJ whole genome shotgun (WGS) entry which is preliminary data.</text>
</comment>
<keyword evidence="2" id="KW-0813">Transport</keyword>